<dbReference type="AlphaFoldDB" id="A0A174XAC4"/>
<dbReference type="EMBL" id="VVYF01000010">
    <property type="protein sequence ID" value="KAA5491539.1"/>
    <property type="molecule type" value="Genomic_DNA"/>
</dbReference>
<evidence type="ECO:0000313" key="6">
    <source>
        <dbReference type="EMBL" id="KAA5491539.1"/>
    </source>
</evidence>
<dbReference type="EMBL" id="QRUO01000003">
    <property type="protein sequence ID" value="RGR73287.1"/>
    <property type="molecule type" value="Genomic_DNA"/>
</dbReference>
<dbReference type="Proteomes" id="UP000491168">
    <property type="component" value="Unassembled WGS sequence"/>
</dbReference>
<evidence type="ECO:0000313" key="10">
    <source>
        <dbReference type="EMBL" id="RHD52114.1"/>
    </source>
</evidence>
<dbReference type="Proteomes" id="UP000284689">
    <property type="component" value="Unassembled WGS sequence"/>
</dbReference>
<evidence type="ECO:0000313" key="11">
    <source>
        <dbReference type="EMBL" id="RHH83989.1"/>
    </source>
</evidence>
<reference evidence="12 13" key="1">
    <citation type="submission" date="2015-09" db="EMBL/GenBank/DDBJ databases">
        <authorList>
            <consortium name="Pathogen Informatics"/>
        </authorList>
    </citation>
    <scope>NUCLEOTIDE SEQUENCE [LARGE SCALE GENOMIC DNA]</scope>
    <source>
        <strain evidence="2 12">2789STDY5834880</strain>
        <strain evidence="3 13">2789STDY5834946</strain>
    </source>
</reference>
<dbReference type="EMBL" id="CZAI01000005">
    <property type="protein sequence ID" value="CUP58410.1"/>
    <property type="molecule type" value="Genomic_DNA"/>
</dbReference>
<evidence type="ECO:0000313" key="21">
    <source>
        <dbReference type="Proteomes" id="UP000491168"/>
    </source>
</evidence>
<dbReference type="EMBL" id="QSCS01000053">
    <property type="protein sequence ID" value="RGY21262.1"/>
    <property type="molecule type" value="Genomic_DNA"/>
</dbReference>
<name>A0A174XAC4_9BACE</name>
<dbReference type="Proteomes" id="UP000283512">
    <property type="component" value="Unassembled WGS sequence"/>
</dbReference>
<reference evidence="18 19" key="3">
    <citation type="journal article" date="2019" name="Nat. Med.">
        <title>A library of human gut bacterial isolates paired with longitudinal multiomics data enables mechanistic microbiome research.</title>
        <authorList>
            <person name="Poyet M."/>
            <person name="Groussin M."/>
            <person name="Gibbons S.M."/>
            <person name="Avila-Pacheco J."/>
            <person name="Jiang X."/>
            <person name="Kearney S.M."/>
            <person name="Perrotta A.R."/>
            <person name="Berdy B."/>
            <person name="Zhao S."/>
            <person name="Lieberman T.D."/>
            <person name="Swanson P.K."/>
            <person name="Smith M."/>
            <person name="Roesemann S."/>
            <person name="Alexander J.E."/>
            <person name="Rich S.A."/>
            <person name="Livny J."/>
            <person name="Vlamakis H."/>
            <person name="Clish C."/>
            <person name="Bullock K."/>
            <person name="Deik A."/>
            <person name="Scott J."/>
            <person name="Pierce K.A."/>
            <person name="Xavier R.J."/>
            <person name="Alm E.J."/>
        </authorList>
    </citation>
    <scope>NUCLEOTIDE SEQUENCE [LARGE SCALE GENOMIC DNA]</scope>
    <source>
        <strain evidence="7 18">BIOML-A19</strain>
        <strain evidence="6 21">BIOML-A21</strain>
        <strain evidence="5 19">BIOML-A25</strain>
        <strain evidence="4 20">BIOML-A31</strain>
    </source>
</reference>
<evidence type="ECO:0000313" key="20">
    <source>
        <dbReference type="Proteomes" id="UP000475905"/>
    </source>
</evidence>
<evidence type="ECO:0000313" key="19">
    <source>
        <dbReference type="Proteomes" id="UP000427825"/>
    </source>
</evidence>
<evidence type="ECO:0000256" key="1">
    <source>
        <dbReference type="SAM" id="Phobius"/>
    </source>
</evidence>
<evidence type="ECO:0000313" key="17">
    <source>
        <dbReference type="Proteomes" id="UP000284689"/>
    </source>
</evidence>
<accession>A0A174XAC4</accession>
<dbReference type="EMBL" id="VVYP01000004">
    <property type="protein sequence ID" value="KAA5465165.1"/>
    <property type="molecule type" value="Genomic_DNA"/>
</dbReference>
<organism evidence="3 13">
    <name type="scientific">Bacteroides caccae</name>
    <dbReference type="NCBI Taxonomy" id="47678"/>
    <lineage>
        <taxon>Bacteria</taxon>
        <taxon>Pseudomonadati</taxon>
        <taxon>Bacteroidota</taxon>
        <taxon>Bacteroidia</taxon>
        <taxon>Bacteroidales</taxon>
        <taxon>Bacteroidaceae</taxon>
        <taxon>Bacteroides</taxon>
    </lineage>
</organism>
<dbReference type="RefSeq" id="WP_005679118.1">
    <property type="nucleotide sequence ID" value="NZ_CAXYLJ010000049.1"/>
</dbReference>
<dbReference type="Proteomes" id="UP000284431">
    <property type="component" value="Unassembled WGS sequence"/>
</dbReference>
<evidence type="ECO:0000313" key="3">
    <source>
        <dbReference type="EMBL" id="CUQ54921.1"/>
    </source>
</evidence>
<sequence length="84" mass="9916">MVTNKRIKTTESLQKRFFNGSKNLVIEIEKLMVHQSAAKKRIIFGLTIFLEILFAERQKKVKRRTVQRVLSQGFFICLYVTLLK</sequence>
<evidence type="ECO:0000313" key="2">
    <source>
        <dbReference type="EMBL" id="CUP58410.1"/>
    </source>
</evidence>
<evidence type="ECO:0000313" key="9">
    <source>
        <dbReference type="EMBL" id="RGY21262.1"/>
    </source>
</evidence>
<dbReference type="EMBL" id="QRKD01000052">
    <property type="protein sequence ID" value="RHH83989.1"/>
    <property type="molecule type" value="Genomic_DNA"/>
</dbReference>
<evidence type="ECO:0000313" key="7">
    <source>
        <dbReference type="EMBL" id="KAA5499334.1"/>
    </source>
</evidence>
<keyword evidence="1" id="KW-1133">Transmembrane helix</keyword>
<keyword evidence="1" id="KW-0812">Transmembrane</keyword>
<protein>
    <submittedName>
        <fullName evidence="3">Uncharacterized protein</fullName>
    </submittedName>
</protein>
<dbReference type="Proteomes" id="UP000095725">
    <property type="component" value="Unassembled WGS sequence"/>
</dbReference>
<evidence type="ECO:0000313" key="15">
    <source>
        <dbReference type="Proteomes" id="UP000284205"/>
    </source>
</evidence>
<dbReference type="Proteomes" id="UP000368418">
    <property type="component" value="Unassembled WGS sequence"/>
</dbReference>
<evidence type="ECO:0000313" key="5">
    <source>
        <dbReference type="EMBL" id="KAA5472512.1"/>
    </source>
</evidence>
<feature type="transmembrane region" description="Helical" evidence="1">
    <location>
        <begin position="65"/>
        <end position="82"/>
    </location>
</feature>
<dbReference type="EMBL" id="QSJD01000004">
    <property type="protein sequence ID" value="RHD52114.1"/>
    <property type="molecule type" value="Genomic_DNA"/>
</dbReference>
<gene>
    <name evidence="11" type="ORF">DW190_22075</name>
    <name evidence="10" type="ORF">DW794_03750</name>
    <name evidence="8" type="ORF">DWY26_05035</name>
    <name evidence="9" type="ORF">DXA49_21320</name>
    <name evidence="2" type="ORF">ERS852494_02605</name>
    <name evidence="3" type="ORF">ERS852558_04451</name>
    <name evidence="7" type="ORF">F2Y31_09325</name>
    <name evidence="6" type="ORF">F2Y35_11910</name>
    <name evidence="4" type="ORF">F2Y36_05460</name>
    <name evidence="5" type="ORF">F2Y39_19225</name>
</gene>
<dbReference type="EMBL" id="VVYJ01000014">
    <property type="protein sequence ID" value="KAA5472512.1"/>
    <property type="molecule type" value="Genomic_DNA"/>
</dbReference>
<evidence type="ECO:0000313" key="14">
    <source>
        <dbReference type="Proteomes" id="UP000283512"/>
    </source>
</evidence>
<evidence type="ECO:0000313" key="13">
    <source>
        <dbReference type="Proteomes" id="UP000095725"/>
    </source>
</evidence>
<dbReference type="EMBL" id="CZBL01000030">
    <property type="protein sequence ID" value="CUQ54921.1"/>
    <property type="molecule type" value="Genomic_DNA"/>
</dbReference>
<proteinExistence type="predicted"/>
<keyword evidence="1" id="KW-0472">Membrane</keyword>
<dbReference type="Proteomes" id="UP000284205">
    <property type="component" value="Unassembled WGS sequence"/>
</dbReference>
<dbReference type="Proteomes" id="UP000427825">
    <property type="component" value="Unassembled WGS sequence"/>
</dbReference>
<evidence type="ECO:0000313" key="4">
    <source>
        <dbReference type="EMBL" id="KAA5465165.1"/>
    </source>
</evidence>
<dbReference type="STRING" id="47678.ERS852494_02605"/>
<reference evidence="14 15" key="2">
    <citation type="submission" date="2018-08" db="EMBL/GenBank/DDBJ databases">
        <title>A genome reference for cultivated species of the human gut microbiota.</title>
        <authorList>
            <person name="Zou Y."/>
            <person name="Xue W."/>
            <person name="Luo G."/>
        </authorList>
    </citation>
    <scope>NUCLEOTIDE SEQUENCE [LARGE SCALE GENOMIC DNA]</scope>
    <source>
        <strain evidence="8 15">AF24-29LB</strain>
        <strain evidence="11 14">AM16-49B</strain>
        <strain evidence="10 17">AM31-16AC</strain>
        <strain evidence="9 16">OF02-6LB</strain>
    </source>
</reference>
<evidence type="ECO:0000313" key="8">
    <source>
        <dbReference type="EMBL" id="RGR73287.1"/>
    </source>
</evidence>
<dbReference type="Proteomes" id="UP000095657">
    <property type="component" value="Unassembled WGS sequence"/>
</dbReference>
<evidence type="ECO:0000313" key="12">
    <source>
        <dbReference type="Proteomes" id="UP000095657"/>
    </source>
</evidence>
<evidence type="ECO:0000313" key="16">
    <source>
        <dbReference type="Proteomes" id="UP000284431"/>
    </source>
</evidence>
<evidence type="ECO:0000313" key="18">
    <source>
        <dbReference type="Proteomes" id="UP000368418"/>
    </source>
</evidence>
<dbReference type="EMBL" id="VVYD01000007">
    <property type="protein sequence ID" value="KAA5499334.1"/>
    <property type="molecule type" value="Genomic_DNA"/>
</dbReference>
<dbReference type="Proteomes" id="UP000475905">
    <property type="component" value="Unassembled WGS sequence"/>
</dbReference>
<dbReference type="KEGG" id="bcac:CGC64_05975"/>